<evidence type="ECO:0008006" key="3">
    <source>
        <dbReference type="Google" id="ProtNLM"/>
    </source>
</evidence>
<organism evidence="1 2">
    <name type="scientific">Dryococelus australis</name>
    <dbReference type="NCBI Taxonomy" id="614101"/>
    <lineage>
        <taxon>Eukaryota</taxon>
        <taxon>Metazoa</taxon>
        <taxon>Ecdysozoa</taxon>
        <taxon>Arthropoda</taxon>
        <taxon>Hexapoda</taxon>
        <taxon>Insecta</taxon>
        <taxon>Pterygota</taxon>
        <taxon>Neoptera</taxon>
        <taxon>Polyneoptera</taxon>
        <taxon>Phasmatodea</taxon>
        <taxon>Verophasmatodea</taxon>
        <taxon>Anareolatae</taxon>
        <taxon>Phasmatidae</taxon>
        <taxon>Eurycanthinae</taxon>
        <taxon>Dryococelus</taxon>
    </lineage>
</organism>
<comment type="caution">
    <text evidence="1">The sequence shown here is derived from an EMBL/GenBank/DDBJ whole genome shotgun (WGS) entry which is preliminary data.</text>
</comment>
<sequence>MPATANPTPLRAPLNLGEFGKQKLSFSKTWYNLFSWLEYSVLGDVFCFPCRHFALGSYMDSAFVGSVFSNWKHALQQLRDHEITECHLKTAE</sequence>
<evidence type="ECO:0000313" key="2">
    <source>
        <dbReference type="Proteomes" id="UP001159363"/>
    </source>
</evidence>
<protein>
    <recommendedName>
        <fullName evidence="3">TTF-type domain-containing protein</fullName>
    </recommendedName>
</protein>
<proteinExistence type="predicted"/>
<dbReference type="EMBL" id="JARBHB010000003">
    <property type="protein sequence ID" value="KAJ8890722.1"/>
    <property type="molecule type" value="Genomic_DNA"/>
</dbReference>
<reference evidence="1 2" key="1">
    <citation type="submission" date="2023-02" db="EMBL/GenBank/DDBJ databases">
        <title>LHISI_Scaffold_Assembly.</title>
        <authorList>
            <person name="Stuart O.P."/>
            <person name="Cleave R."/>
            <person name="Magrath M.J.L."/>
            <person name="Mikheyev A.S."/>
        </authorList>
    </citation>
    <scope>NUCLEOTIDE SEQUENCE [LARGE SCALE GENOMIC DNA]</scope>
    <source>
        <strain evidence="1">Daus_M_001</strain>
        <tissue evidence="1">Leg muscle</tissue>
    </source>
</reference>
<dbReference type="Proteomes" id="UP001159363">
    <property type="component" value="Chromosome 3"/>
</dbReference>
<gene>
    <name evidence="1" type="ORF">PR048_010231</name>
</gene>
<keyword evidence="2" id="KW-1185">Reference proteome</keyword>
<accession>A0ABQ9I2M7</accession>
<evidence type="ECO:0000313" key="1">
    <source>
        <dbReference type="EMBL" id="KAJ8890722.1"/>
    </source>
</evidence>
<name>A0ABQ9I2M7_9NEOP</name>